<dbReference type="EMBL" id="CP041636">
    <property type="protein sequence ID" value="QDO98093.1"/>
    <property type="molecule type" value="Genomic_DNA"/>
</dbReference>
<dbReference type="SUPFAM" id="SSF52317">
    <property type="entry name" value="Class I glutamine amidotransferase-like"/>
    <property type="match status" value="1"/>
</dbReference>
<sequence>MNSALTFDFAPLAPWPLLLACAAAALLLTCLGLWRRARGTLLRAAVAVLAITTLANPVARKEDRSTLPDIAVVVVDESPSQGIAERQRQTEQAEALLREKLGATENLEVRVVKAGKAAAETADRDEGTRLFSALTLALSDLPRHRLAGSILVTDGQVHDMPAEIAAAQDVTGAPVHVLLTGRPDERDRRLVVRNAPTFGMINQELNVTLRIDDTGAAPDEMAELRFRQQDLGERVLQVPIGRDVTVPFKLSRADRSLLEFEVPPIPGELTPLNNRVALSVNGVRDRLRVLLVTGEVHAGERVWRNLLKADPNVDLVHFTILRPPDKQDGTPIRELSLIAFPIRELFEIKLNEFDLIIFDRYRRRGILPTAYYENIARYVQRGGAFLEVSGPAYATPLSIYRTPVSEVLPGRPNGTMRTEPFTPQLSAIGKRHPVTAGLPGSVGENGQPNWSRWFRVVNVDLTRGNSVLESPNREPLLVLDRIEKGRVAQFYSDHIWLWSRGYEGGGPQGELLRRLAHWLMKEPDLEEEALRAEAKGGRLEVERRSLTERKEAVTVIRPDGSETKLMLEEQGNGIASGRLPVELPGIYRVRDGERETVATMGAVNPREFSDPRATPAVLKPLADASHGSVRWLRDGMPDIRMVDKPTRSAVREQAGRNWIGLYRQNDYVVTGLTLTPLVLPLAMLTALLLGMLLMWRRESR</sequence>
<dbReference type="RefSeq" id="WP_144069074.1">
    <property type="nucleotide sequence ID" value="NZ_CP041636.1"/>
</dbReference>
<feature type="transmembrane region" description="Helical" evidence="1">
    <location>
        <begin position="41"/>
        <end position="59"/>
    </location>
</feature>
<evidence type="ECO:0000313" key="2">
    <source>
        <dbReference type="EMBL" id="QDO98093.1"/>
    </source>
</evidence>
<dbReference type="AlphaFoldDB" id="A0A516H2T3"/>
<dbReference type="OrthoDB" id="9769144at2"/>
<dbReference type="PANTHER" id="PTHR37947:SF1">
    <property type="entry name" value="BLL2462 PROTEIN"/>
    <property type="match status" value="1"/>
</dbReference>
<dbReference type="KEGG" id="fer:FNB15_12785"/>
<keyword evidence="3" id="KW-1185">Reference proteome</keyword>
<feature type="transmembrane region" description="Helical" evidence="1">
    <location>
        <begin position="12"/>
        <end position="34"/>
    </location>
</feature>
<gene>
    <name evidence="2" type="ORF">FNB15_12785</name>
</gene>
<dbReference type="PANTHER" id="PTHR37947">
    <property type="entry name" value="BLL2462 PROTEIN"/>
    <property type="match status" value="1"/>
</dbReference>
<evidence type="ECO:0008006" key="4">
    <source>
        <dbReference type="Google" id="ProtNLM"/>
    </source>
</evidence>
<keyword evidence="1" id="KW-0472">Membrane</keyword>
<keyword evidence="1" id="KW-0812">Transmembrane</keyword>
<dbReference type="Proteomes" id="UP000317496">
    <property type="component" value="Chromosome"/>
</dbReference>
<name>A0A516H2T3_9PROT</name>
<proteinExistence type="predicted"/>
<protein>
    <recommendedName>
        <fullName evidence="4">VWA domain-containing protein</fullName>
    </recommendedName>
</protein>
<dbReference type="Gene3D" id="3.40.50.880">
    <property type="match status" value="1"/>
</dbReference>
<keyword evidence="1" id="KW-1133">Transmembrane helix</keyword>
<reference evidence="2 3" key="1">
    <citation type="submission" date="2019-07" db="EMBL/GenBank/DDBJ databases">
        <title>Genome sequencing for Ferrovibrio sp. K5.</title>
        <authorList>
            <person name="Park S.-J."/>
        </authorList>
    </citation>
    <scope>NUCLEOTIDE SEQUENCE [LARGE SCALE GENOMIC DNA]</scope>
    <source>
        <strain evidence="2 3">K5</strain>
    </source>
</reference>
<dbReference type="InterPro" id="IPR029062">
    <property type="entry name" value="Class_I_gatase-like"/>
</dbReference>
<evidence type="ECO:0000256" key="1">
    <source>
        <dbReference type="SAM" id="Phobius"/>
    </source>
</evidence>
<accession>A0A516H2T3</accession>
<feature type="transmembrane region" description="Helical" evidence="1">
    <location>
        <begin position="677"/>
        <end position="695"/>
    </location>
</feature>
<organism evidence="2 3">
    <name type="scientific">Ferrovibrio terrae</name>
    <dbReference type="NCBI Taxonomy" id="2594003"/>
    <lineage>
        <taxon>Bacteria</taxon>
        <taxon>Pseudomonadati</taxon>
        <taxon>Pseudomonadota</taxon>
        <taxon>Alphaproteobacteria</taxon>
        <taxon>Rhodospirillales</taxon>
        <taxon>Rhodospirillaceae</taxon>
        <taxon>Ferrovibrio</taxon>
    </lineage>
</organism>
<evidence type="ECO:0000313" key="3">
    <source>
        <dbReference type="Proteomes" id="UP000317496"/>
    </source>
</evidence>